<feature type="region of interest" description="Disordered" evidence="11">
    <location>
        <begin position="717"/>
        <end position="767"/>
    </location>
</feature>
<feature type="compositionally biased region" description="Basic residues" evidence="11">
    <location>
        <begin position="747"/>
        <end position="761"/>
    </location>
</feature>
<dbReference type="GO" id="GO:0045202">
    <property type="term" value="C:synapse"/>
    <property type="evidence" value="ECO:0007669"/>
    <property type="project" value="TreeGrafter"/>
</dbReference>
<feature type="transmembrane region" description="Helical" evidence="12">
    <location>
        <begin position="316"/>
        <end position="340"/>
    </location>
</feature>
<dbReference type="PANTHER" id="PTHR24247:SF191">
    <property type="entry name" value="MUSCARINIC ACETYLCHOLINE RECEPTOR, B-TYPE, ISOFORM A"/>
    <property type="match status" value="1"/>
</dbReference>
<evidence type="ECO:0000313" key="15">
    <source>
        <dbReference type="Proteomes" id="UP000759131"/>
    </source>
</evidence>
<keyword evidence="15" id="KW-1185">Reference proteome</keyword>
<feature type="compositionally biased region" description="Basic and acidic residues" evidence="11">
    <location>
        <begin position="421"/>
        <end position="431"/>
    </location>
</feature>
<dbReference type="Gene3D" id="1.20.1070.10">
    <property type="entry name" value="Rhodopsin 7-helix transmembrane proteins"/>
    <property type="match status" value="2"/>
</dbReference>
<dbReference type="FunFam" id="1.20.1070.10:FF:000221">
    <property type="entry name" value="Muscarinic acetylcholine receptor gar-2"/>
    <property type="match status" value="1"/>
</dbReference>
<keyword evidence="5 12" id="KW-1133">Transmembrane helix</keyword>
<keyword evidence="8 10" id="KW-0675">Receptor</keyword>
<feature type="compositionally biased region" description="Basic and acidic residues" evidence="11">
    <location>
        <begin position="532"/>
        <end position="549"/>
    </location>
</feature>
<dbReference type="GO" id="GO:0007187">
    <property type="term" value="P:G protein-coupled receptor signaling pathway, coupled to cyclic nucleotide second messenger"/>
    <property type="evidence" value="ECO:0007669"/>
    <property type="project" value="TreeGrafter"/>
</dbReference>
<keyword evidence="3" id="KW-1003">Cell membrane</keyword>
<evidence type="ECO:0000256" key="2">
    <source>
        <dbReference type="ARBA" id="ARBA00010663"/>
    </source>
</evidence>
<dbReference type="InterPro" id="IPR000995">
    <property type="entry name" value="Musac_Ach_rcpt"/>
</dbReference>
<comment type="subcellular location">
    <subcellularLocation>
        <location evidence="1">Cell membrane</location>
        <topology evidence="1">Multi-pass membrane protein</topology>
    </subcellularLocation>
</comment>
<dbReference type="AlphaFoldDB" id="A0A7R9KFB6"/>
<dbReference type="GO" id="GO:0007197">
    <property type="term" value="P:adenylate cyclase-inhibiting G protein-coupled acetylcholine receptor signaling pathway"/>
    <property type="evidence" value="ECO:0007669"/>
    <property type="project" value="TreeGrafter"/>
</dbReference>
<keyword evidence="7 12" id="KW-0472">Membrane</keyword>
<dbReference type="InterPro" id="IPR000276">
    <property type="entry name" value="GPCR_Rhodpsn"/>
</dbReference>
<evidence type="ECO:0000256" key="9">
    <source>
        <dbReference type="ARBA" id="ARBA00023224"/>
    </source>
</evidence>
<gene>
    <name evidence="14" type="ORF">OSB1V03_LOCUS2346</name>
</gene>
<evidence type="ECO:0000256" key="5">
    <source>
        <dbReference type="ARBA" id="ARBA00022989"/>
    </source>
</evidence>
<keyword evidence="6 10" id="KW-0297">G-protein coupled receptor</keyword>
<dbReference type="InterPro" id="IPR017452">
    <property type="entry name" value="GPCR_Rhodpsn_7TM"/>
</dbReference>
<feature type="region of interest" description="Disordered" evidence="11">
    <location>
        <begin position="521"/>
        <end position="576"/>
    </location>
</feature>
<evidence type="ECO:0000256" key="4">
    <source>
        <dbReference type="ARBA" id="ARBA00022692"/>
    </source>
</evidence>
<keyword evidence="4 10" id="KW-0812">Transmembrane</keyword>
<dbReference type="PRINTS" id="PR00243">
    <property type="entry name" value="MUSCARINICR"/>
</dbReference>
<dbReference type="PROSITE" id="PS00237">
    <property type="entry name" value="G_PROTEIN_RECEP_F1_1"/>
    <property type="match status" value="1"/>
</dbReference>
<name>A0A7R9KFB6_9ACAR</name>
<dbReference type="GO" id="GO:0016907">
    <property type="term" value="F:G protein-coupled acetylcholine receptor activity"/>
    <property type="evidence" value="ECO:0007669"/>
    <property type="project" value="InterPro"/>
</dbReference>
<dbReference type="EMBL" id="OC855373">
    <property type="protein sequence ID" value="CAD7621876.1"/>
    <property type="molecule type" value="Genomic_DNA"/>
</dbReference>
<feature type="region of interest" description="Disordered" evidence="11">
    <location>
        <begin position="415"/>
        <end position="480"/>
    </location>
</feature>
<dbReference type="Pfam" id="PF00001">
    <property type="entry name" value="7tm_1"/>
    <property type="match status" value="2"/>
</dbReference>
<evidence type="ECO:0000256" key="7">
    <source>
        <dbReference type="ARBA" id="ARBA00023136"/>
    </source>
</evidence>
<dbReference type="PANTHER" id="PTHR24247">
    <property type="entry name" value="5-HYDROXYTRYPTAMINE RECEPTOR"/>
    <property type="match status" value="1"/>
</dbReference>
<evidence type="ECO:0000259" key="13">
    <source>
        <dbReference type="PROSITE" id="PS50262"/>
    </source>
</evidence>
<evidence type="ECO:0000256" key="12">
    <source>
        <dbReference type="SAM" id="Phobius"/>
    </source>
</evidence>
<evidence type="ECO:0000256" key="6">
    <source>
        <dbReference type="ARBA" id="ARBA00023040"/>
    </source>
</evidence>
<feature type="compositionally biased region" description="Polar residues" evidence="11">
    <location>
        <begin position="521"/>
        <end position="531"/>
    </location>
</feature>
<dbReference type="Proteomes" id="UP000759131">
    <property type="component" value="Unassembled WGS sequence"/>
</dbReference>
<dbReference type="EMBL" id="CAJPIZ010000798">
    <property type="protein sequence ID" value="CAG2102306.1"/>
    <property type="molecule type" value="Genomic_DNA"/>
</dbReference>
<comment type="similarity">
    <text evidence="2 10">Belongs to the G-protein coupled receptor 1 family.</text>
</comment>
<feature type="domain" description="G-protein coupled receptors family 1 profile" evidence="13">
    <location>
        <begin position="171"/>
        <end position="830"/>
    </location>
</feature>
<sequence>MRNGSVGSIGRVVGTGVADIVPLVHSNQTDIYCEYALFGSQRGSSQSLLTLAFSGKSQTCLSLLISTPIPYSSLILETQSIHNRNKNIWSASREYKMDFDLTNNTTANITIPLCLNQSTQPIDNTSRDLCITNNWTATEPPDTDWELPFNTWQTVFIATCIGICIILTVLGNILVLTAFVVERAIRQPSNYFICSLAVSDLFIGIISMPFYAVYVLMGRWELGPIPCDLWLATDHTVCLVSIYTVLLITVDRYCSVKIAAKYRSWRTKRKVLWMVTITWIVPFLVFFISIMGWEYFVGKRELEPYECAVQFLKNPVFNTSLIIGYFYVTIIVLFILYGGIYKTASDMARKAEAKQKKMQTLVSMSRPNDPKPGIVISKTQSTLLSQDKPKGQQNLTAGANDQHEVVGAHNAVKNLETTSFNEKKDNSDQDRSSSPIFDSDEESPPTQQSLPVKQKVKSKTAKVSKSGKQKICANTSKKSSTIEAIIQPQSALTALIPRSPLITTTTKLDLNPPLSVITDNSVKTSKCSTESSELKRKSDLNAKQMRDDSENVSIDDTDASINNHRRPEPPSTLDIKPIINEEPPIPMEENQFAFIDQENSLAIESSKCSACLVRESGSHCTQQSNSAAKGVHNCKTGLSCELNGNKSSPVNAKSVPSTGRVTTYVDCNLADNSKTTTRVTKADELQPIIDNEPSNSCAVNKEYREYREYREYSPVSPVQANSGGIGGNEVETTRQPMAQPLAQSLSKRIRNGRRKKEKRQKSKSENRARKALRTISFILGAFVLCWTPYHITALVEGFCSDRINGCVNRHLFYFTYFLCYANSPLNPFCYALMNQQFKKAFVRTYTGLNGLTLYNNTSRCHHMIIDHILPILPILAIR</sequence>
<feature type="transmembrane region" description="Helical" evidence="12">
    <location>
        <begin position="229"/>
        <end position="250"/>
    </location>
</feature>
<dbReference type="OrthoDB" id="10071887at2759"/>
<dbReference type="SUPFAM" id="SSF81321">
    <property type="entry name" value="Family A G protein-coupled receptor-like"/>
    <property type="match status" value="2"/>
</dbReference>
<feature type="transmembrane region" description="Helical" evidence="12">
    <location>
        <begin position="771"/>
        <end position="791"/>
    </location>
</feature>
<feature type="transmembrane region" description="Helical" evidence="12">
    <location>
        <begin position="191"/>
        <end position="217"/>
    </location>
</feature>
<dbReference type="PROSITE" id="PS50262">
    <property type="entry name" value="G_PROTEIN_RECEP_F1_2"/>
    <property type="match status" value="1"/>
</dbReference>
<protein>
    <recommendedName>
        <fullName evidence="13">G-protein coupled receptors family 1 profile domain-containing protein</fullName>
    </recommendedName>
</protein>
<dbReference type="SMART" id="SM01381">
    <property type="entry name" value="7TM_GPCR_Srsx"/>
    <property type="match status" value="1"/>
</dbReference>
<feature type="transmembrane region" description="Helical" evidence="12">
    <location>
        <begin position="811"/>
        <end position="833"/>
    </location>
</feature>
<feature type="transmembrane region" description="Helical" evidence="12">
    <location>
        <begin position="271"/>
        <end position="296"/>
    </location>
</feature>
<evidence type="ECO:0000256" key="11">
    <source>
        <dbReference type="SAM" id="MobiDB-lite"/>
    </source>
</evidence>
<evidence type="ECO:0000256" key="8">
    <source>
        <dbReference type="ARBA" id="ARBA00023170"/>
    </source>
</evidence>
<evidence type="ECO:0000313" key="14">
    <source>
        <dbReference type="EMBL" id="CAD7621876.1"/>
    </source>
</evidence>
<evidence type="ECO:0000256" key="10">
    <source>
        <dbReference type="RuleBase" id="RU000688"/>
    </source>
</evidence>
<feature type="compositionally biased region" description="Basic residues" evidence="11">
    <location>
        <begin position="454"/>
        <end position="468"/>
    </location>
</feature>
<keyword evidence="9 10" id="KW-0807">Transducer</keyword>
<dbReference type="GO" id="GO:0030425">
    <property type="term" value="C:dendrite"/>
    <property type="evidence" value="ECO:0007669"/>
    <property type="project" value="TreeGrafter"/>
</dbReference>
<reference evidence="14" key="1">
    <citation type="submission" date="2020-11" db="EMBL/GenBank/DDBJ databases">
        <authorList>
            <person name="Tran Van P."/>
        </authorList>
    </citation>
    <scope>NUCLEOTIDE SEQUENCE</scope>
</reference>
<evidence type="ECO:0000256" key="1">
    <source>
        <dbReference type="ARBA" id="ARBA00004651"/>
    </source>
</evidence>
<feature type="transmembrane region" description="Helical" evidence="12">
    <location>
        <begin position="155"/>
        <end position="179"/>
    </location>
</feature>
<proteinExistence type="inferred from homology"/>
<organism evidence="14">
    <name type="scientific">Medioppia subpectinata</name>
    <dbReference type="NCBI Taxonomy" id="1979941"/>
    <lineage>
        <taxon>Eukaryota</taxon>
        <taxon>Metazoa</taxon>
        <taxon>Ecdysozoa</taxon>
        <taxon>Arthropoda</taxon>
        <taxon>Chelicerata</taxon>
        <taxon>Arachnida</taxon>
        <taxon>Acari</taxon>
        <taxon>Acariformes</taxon>
        <taxon>Sarcoptiformes</taxon>
        <taxon>Oribatida</taxon>
        <taxon>Brachypylina</taxon>
        <taxon>Oppioidea</taxon>
        <taxon>Oppiidae</taxon>
        <taxon>Medioppia</taxon>
    </lineage>
</organism>
<accession>A0A7R9KFB6</accession>
<dbReference type="GO" id="GO:0005886">
    <property type="term" value="C:plasma membrane"/>
    <property type="evidence" value="ECO:0007669"/>
    <property type="project" value="UniProtKB-SubCell"/>
</dbReference>
<feature type="compositionally biased region" description="Polar residues" evidence="11">
    <location>
        <begin position="733"/>
        <end position="746"/>
    </location>
</feature>
<dbReference type="GO" id="GO:0004993">
    <property type="term" value="F:G protein-coupled serotonin receptor activity"/>
    <property type="evidence" value="ECO:0007669"/>
    <property type="project" value="TreeGrafter"/>
</dbReference>
<dbReference type="PRINTS" id="PR00237">
    <property type="entry name" value="GPCRRHODOPSN"/>
</dbReference>
<evidence type="ECO:0000256" key="3">
    <source>
        <dbReference type="ARBA" id="ARBA00022475"/>
    </source>
</evidence>